<name>A0A7W9HHS4_9PSEU</name>
<dbReference type="Gene3D" id="1.10.1200.10">
    <property type="entry name" value="ACP-like"/>
    <property type="match status" value="3"/>
</dbReference>
<dbReference type="GO" id="GO:0006633">
    <property type="term" value="P:fatty acid biosynthetic process"/>
    <property type="evidence" value="ECO:0007669"/>
    <property type="project" value="InterPro"/>
</dbReference>
<keyword evidence="5" id="KW-0511">Multifunctional enzyme</keyword>
<dbReference type="InterPro" id="IPR001227">
    <property type="entry name" value="Ac_transferase_dom_sf"/>
</dbReference>
<evidence type="ECO:0000256" key="5">
    <source>
        <dbReference type="ARBA" id="ARBA00023268"/>
    </source>
</evidence>
<dbReference type="InterPro" id="IPR036736">
    <property type="entry name" value="ACP-like_sf"/>
</dbReference>
<evidence type="ECO:0000259" key="13">
    <source>
        <dbReference type="PROSITE" id="PS50075"/>
    </source>
</evidence>
<dbReference type="InterPro" id="IPR006162">
    <property type="entry name" value="Ppantetheine_attach_site"/>
</dbReference>
<dbReference type="PROSITE" id="PS52004">
    <property type="entry name" value="KS3_2"/>
    <property type="match status" value="3"/>
</dbReference>
<accession>A0A7W9HHS4</accession>
<dbReference type="PROSITE" id="PS00606">
    <property type="entry name" value="KS3_1"/>
    <property type="match status" value="2"/>
</dbReference>
<feature type="region of interest" description="Disordered" evidence="12">
    <location>
        <begin position="1992"/>
        <end position="2016"/>
    </location>
</feature>
<evidence type="ECO:0000256" key="8">
    <source>
        <dbReference type="ARBA" id="ARBA00060158"/>
    </source>
</evidence>
<feature type="domain" description="Ketosynthase family 3 (KS3)" evidence="14">
    <location>
        <begin position="2016"/>
        <end position="2439"/>
    </location>
</feature>
<evidence type="ECO:0000256" key="12">
    <source>
        <dbReference type="SAM" id="MobiDB-lite"/>
    </source>
</evidence>
<dbReference type="Pfam" id="PF00109">
    <property type="entry name" value="ketoacyl-synt"/>
    <property type="match status" value="3"/>
</dbReference>
<feature type="compositionally biased region" description="Polar residues" evidence="12">
    <location>
        <begin position="2947"/>
        <end position="2961"/>
    </location>
</feature>
<dbReference type="Pfam" id="PF18369">
    <property type="entry name" value="PKS_DE"/>
    <property type="match status" value="1"/>
</dbReference>
<dbReference type="InterPro" id="IPR041618">
    <property type="entry name" value="PKS_DE"/>
</dbReference>
<dbReference type="PANTHER" id="PTHR43775">
    <property type="entry name" value="FATTY ACID SYNTHASE"/>
    <property type="match status" value="1"/>
</dbReference>
<keyword evidence="2" id="KW-0597">Phosphoprotein</keyword>
<dbReference type="PANTHER" id="PTHR43775:SF51">
    <property type="entry name" value="INACTIVE PHENOLPHTHIOCEROL SYNTHESIS POLYKETIDE SYNTHASE TYPE I PKS1-RELATED"/>
    <property type="match status" value="1"/>
</dbReference>
<dbReference type="SMART" id="SM00823">
    <property type="entry name" value="PKS_PP"/>
    <property type="match status" value="3"/>
</dbReference>
<feature type="domain" description="Ketosynthase family 3 (KS3)" evidence="14">
    <location>
        <begin position="17"/>
        <end position="431"/>
    </location>
</feature>
<protein>
    <recommendedName>
        <fullName evidence="11">6-deoxyerythronolide-B synthase</fullName>
        <ecNumber evidence="11">2.3.1.94</ecNumber>
    </recommendedName>
</protein>
<feature type="region of interest" description="Disordered" evidence="12">
    <location>
        <begin position="1865"/>
        <end position="1897"/>
    </location>
</feature>
<dbReference type="Gene3D" id="3.40.366.10">
    <property type="entry name" value="Malonyl-Coenzyme A Acyl Carrier Protein, domain 2"/>
    <property type="match status" value="3"/>
</dbReference>
<dbReference type="InterPro" id="IPR016036">
    <property type="entry name" value="Malonyl_transacylase_ACP-bd"/>
</dbReference>
<dbReference type="PROSITE" id="PS00012">
    <property type="entry name" value="PHOSPHOPANTETHEINE"/>
    <property type="match status" value="2"/>
</dbReference>
<dbReference type="Gene3D" id="3.30.70.3290">
    <property type="match status" value="3"/>
</dbReference>
<feature type="domain" description="Carrier" evidence="13">
    <location>
        <begin position="1914"/>
        <end position="1989"/>
    </location>
</feature>
<dbReference type="InterPro" id="IPR020806">
    <property type="entry name" value="PKS_PP-bd"/>
</dbReference>
<dbReference type="Pfam" id="PF00550">
    <property type="entry name" value="PP-binding"/>
    <property type="match status" value="3"/>
</dbReference>
<dbReference type="InterPro" id="IPR014031">
    <property type="entry name" value="Ketoacyl_synth_C"/>
</dbReference>
<reference evidence="15 16" key="1">
    <citation type="submission" date="2020-08" db="EMBL/GenBank/DDBJ databases">
        <title>Sequencing the genomes of 1000 actinobacteria strains.</title>
        <authorList>
            <person name="Klenk H.-P."/>
        </authorList>
    </citation>
    <scope>NUCLEOTIDE SEQUENCE [LARGE SCALE GENOMIC DNA]</scope>
    <source>
        <strain evidence="15 16">DSM 45486</strain>
    </source>
</reference>
<evidence type="ECO:0000256" key="9">
    <source>
        <dbReference type="ARBA" id="ARBA00060622"/>
    </source>
</evidence>
<dbReference type="Gene3D" id="6.10.140.1830">
    <property type="match status" value="1"/>
</dbReference>
<evidence type="ECO:0000313" key="15">
    <source>
        <dbReference type="EMBL" id="MBB5802191.1"/>
    </source>
</evidence>
<proteinExistence type="predicted"/>
<comment type="pathway">
    <text evidence="9">Antibiotic biosynthesis; erythromycin biosynthesis.</text>
</comment>
<dbReference type="Pfam" id="PF00698">
    <property type="entry name" value="Acyl_transf_1"/>
    <property type="match status" value="3"/>
</dbReference>
<dbReference type="InterPro" id="IPR016035">
    <property type="entry name" value="Acyl_Trfase/lysoPLipase"/>
</dbReference>
<comment type="caution">
    <text evidence="15">The sequence shown here is derived from an EMBL/GenBank/DDBJ whole genome shotgun (WGS) entry which is preliminary data.</text>
</comment>
<dbReference type="SMART" id="SM01294">
    <property type="entry name" value="PKS_PP_betabranch"/>
    <property type="match status" value="1"/>
</dbReference>
<dbReference type="EMBL" id="JACHMO010000001">
    <property type="protein sequence ID" value="MBB5802191.1"/>
    <property type="molecule type" value="Genomic_DNA"/>
</dbReference>
<evidence type="ECO:0000256" key="10">
    <source>
        <dbReference type="ARBA" id="ARBA00063272"/>
    </source>
</evidence>
<dbReference type="Pfam" id="PF16197">
    <property type="entry name" value="KAsynt_C_assoc"/>
    <property type="match status" value="3"/>
</dbReference>
<keyword evidence="1" id="KW-0596">Phosphopantetheine</keyword>
<evidence type="ECO:0000259" key="14">
    <source>
        <dbReference type="PROSITE" id="PS52004"/>
    </source>
</evidence>
<dbReference type="InterPro" id="IPR016039">
    <property type="entry name" value="Thiolase-like"/>
</dbReference>
<dbReference type="InterPro" id="IPR050091">
    <property type="entry name" value="PKS_NRPS_Biosynth_Enz"/>
</dbReference>
<dbReference type="EC" id="2.3.1.94" evidence="11"/>
<dbReference type="SUPFAM" id="SSF53901">
    <property type="entry name" value="Thiolase-like"/>
    <property type="match status" value="3"/>
</dbReference>
<feature type="compositionally biased region" description="Acidic residues" evidence="12">
    <location>
        <begin position="1882"/>
        <end position="1891"/>
    </location>
</feature>
<dbReference type="SMART" id="SM00825">
    <property type="entry name" value="PKS_KS"/>
    <property type="match status" value="3"/>
</dbReference>
<dbReference type="GO" id="GO:0004315">
    <property type="term" value="F:3-oxoacyl-[acyl-carrier-protein] synthase activity"/>
    <property type="evidence" value="ECO:0007669"/>
    <property type="project" value="InterPro"/>
</dbReference>
<comment type="subunit">
    <text evidence="10">Homodimer. Erythronolide synthase is composed of EryAI, EryAII and EryAIII multimodular (2 modules) polypeptides each coding for a functional synthase subunit which participates in 2 of the six FAS-like elongation steps required for formation of the polyketide. Module 1, 2, 3, 4, 5, and 6 participating in biosynthesis steps 1, 2, 3, 4, 5, and 6, respectively.</text>
</comment>
<evidence type="ECO:0000256" key="7">
    <source>
        <dbReference type="ARBA" id="ARBA00052442"/>
    </source>
</evidence>
<dbReference type="Proteomes" id="UP000552097">
    <property type="component" value="Unassembled WGS sequence"/>
</dbReference>
<feature type="compositionally biased region" description="Basic and acidic residues" evidence="12">
    <location>
        <begin position="891"/>
        <end position="900"/>
    </location>
</feature>
<feature type="region of interest" description="Disordered" evidence="12">
    <location>
        <begin position="880"/>
        <end position="900"/>
    </location>
</feature>
<dbReference type="SUPFAM" id="SSF55048">
    <property type="entry name" value="Probable ACP-binding domain of malonyl-CoA ACP transacylase"/>
    <property type="match status" value="3"/>
</dbReference>
<evidence type="ECO:0000256" key="11">
    <source>
        <dbReference type="ARBA" id="ARBA00066981"/>
    </source>
</evidence>
<dbReference type="GO" id="GO:0031177">
    <property type="term" value="F:phosphopantetheine binding"/>
    <property type="evidence" value="ECO:0007669"/>
    <property type="project" value="InterPro"/>
</dbReference>
<dbReference type="Gene3D" id="3.40.47.10">
    <property type="match status" value="3"/>
</dbReference>
<dbReference type="RefSeq" id="WP_184918755.1">
    <property type="nucleotide sequence ID" value="NZ_JACHMO010000001.1"/>
</dbReference>
<evidence type="ECO:0000256" key="6">
    <source>
        <dbReference type="ARBA" id="ARBA00023315"/>
    </source>
</evidence>
<dbReference type="Pfam" id="PF02801">
    <property type="entry name" value="Ketoacyl-synt_C"/>
    <property type="match status" value="3"/>
</dbReference>
<dbReference type="GO" id="GO:0004312">
    <property type="term" value="F:fatty acid synthase activity"/>
    <property type="evidence" value="ECO:0007669"/>
    <property type="project" value="TreeGrafter"/>
</dbReference>
<dbReference type="InterPro" id="IPR014043">
    <property type="entry name" value="Acyl_transferase_dom"/>
</dbReference>
<dbReference type="SUPFAM" id="SSF52151">
    <property type="entry name" value="FabD/lysophospholipase-like"/>
    <property type="match status" value="3"/>
</dbReference>
<evidence type="ECO:0000256" key="2">
    <source>
        <dbReference type="ARBA" id="ARBA00022553"/>
    </source>
</evidence>
<dbReference type="FunFam" id="3.40.366.10:FF:000002">
    <property type="entry name" value="Probable polyketide synthase 2"/>
    <property type="match status" value="1"/>
</dbReference>
<dbReference type="InterPro" id="IPR014030">
    <property type="entry name" value="Ketoacyl_synth_N"/>
</dbReference>
<feature type="region of interest" description="Disordered" evidence="12">
    <location>
        <begin position="2932"/>
        <end position="2962"/>
    </location>
</feature>
<dbReference type="GO" id="GO:0047879">
    <property type="term" value="F:erythronolide synthase activity"/>
    <property type="evidence" value="ECO:0007669"/>
    <property type="project" value="UniProtKB-EC"/>
</dbReference>
<gene>
    <name evidence="15" type="ORF">F4560_001959</name>
</gene>
<dbReference type="SMART" id="SM00827">
    <property type="entry name" value="PKS_AT"/>
    <property type="match status" value="3"/>
</dbReference>
<dbReference type="InterPro" id="IPR020841">
    <property type="entry name" value="PKS_Beta-ketoAc_synthase_dom"/>
</dbReference>
<dbReference type="CDD" id="cd00833">
    <property type="entry name" value="PKS"/>
    <property type="match status" value="3"/>
</dbReference>
<keyword evidence="16" id="KW-1185">Reference proteome</keyword>
<keyword evidence="4" id="KW-0677">Repeat</keyword>
<feature type="domain" description="Carrier" evidence="13">
    <location>
        <begin position="2976"/>
        <end position="3051"/>
    </location>
</feature>
<dbReference type="FunFam" id="1.10.1200.10:FF:000007">
    <property type="entry name" value="Probable polyketide synthase pks17"/>
    <property type="match status" value="1"/>
</dbReference>
<evidence type="ECO:0000256" key="1">
    <source>
        <dbReference type="ARBA" id="ARBA00022450"/>
    </source>
</evidence>
<dbReference type="SUPFAM" id="SSF47336">
    <property type="entry name" value="ACP-like"/>
    <property type="match status" value="3"/>
</dbReference>
<sequence length="3063" mass="331993">MFPIAHGSEVEPTPARHGAIAVVGLSCRLPGCTSTSAFWELLRQGGKSITQPPRGRWPAAGEIVRYGGFLDAVDEFDPAFFGITPREAAMMDPQQRLMLELSWSALEDAGIVPDRLDRSAVGVFVGAIGDDYAALLHRRGPDSITQYSLTGLSRGIIANRISYFLDLHGPSMTVDTGQSSSLVAVHLACQSLRHGESSLAVVGGVNLNLADETTFATAKFGALSTGDRVFTFDERADGYVRGEGGGVVVLKPLEQAVADRDRIYCVIRGSAMNNDGATDGLTAPSSAAQREVLRLAYKDARIDPGDVQYVELHGTGTKRGDPVEADALGAVLGKAPSRREPLRVASAKTNIGHLEGAAGIVGMVKAALCVWHGHLPPSLNFSSPPSSIPLDELNLRVQESLAQWPDQNGPRIAGVSSFGMGGTNCHVVLTGAPPSPPVDLQVVERADRQSVVTLSATTQEALKEQAVRLAAYLRERPDTDLHALAATLANHRTHFPHRATLTTTTTTDLLHALTALATDQHHQALTQGRVIPGKLAFLFTGQGPQHQHMGRQLHDHHPVFAQAWNEAAHHLGLPPIHQPPPLHQTRWAQPALFALQIALHRQLQHWGIHPDHLIGHSLGEITAAHLAGILTLPDAATLITTRARLMQTLPTTGAMITIHAPHHEVLPHLTGHEHHIAIAAINSPHHTVISGDHHTAHTIAKKFPKTTTLPTRQAFHSPHTNHLLHQLHTTTRTLTYHPPTTPIITTTETPTNPHQLQTPEHWTQHLRTTVHYHHAIQHAHKNNTTHYLEIGPDTTLTTLTKNILHHLNAHHHTTTNTLHPHHPENHTLTNALTTLHTHHNPTPNWQTIHPTTTPPPPDLPTYPFQHHHYWLDSELPITQQSDEDSETTSPEAKHEAVSEEEVRTLVRNATAAIRGVASPREISMESTFTDIGIDSMAGVDLIERIAATTDLRLPPTLLYDRATPAALATRVWELLTGDPAEDGKPESAAVSTTRVDNPSIDDDPIVIVGMGCRLPGGVRSPEDLWNLLIDERDAITGLPDNRGWDLDNLYHPDPQHPGTTYTRHGGFLHNAADFDPAFFGISPREATAMDPQQRHLLETTWETLERAGIDPTTLHGTNTGVFIGATTHDYGPQLQHTPTTLTGYKLTGNTSAVASGRIAYTLGLHGPAITIDTACSSSLVALHLATQAIRNNECDLAITGGATIMSTPGIFLEFSRQQGLAPDGRCKPFSDTADGTAWSEGIGILLIEKLSTARQHNHHIHAIIRATAINQDGATNGLTAPNGHAQQQVINQALTNAKLTHHDIDAVEAHGTGTTLGDPIEAQAIIDTYAQPRQHPLHLGSLKSNIGHTQATAGIAGIIKMTLAINHKTLPKTLHINQPTPHAHWNPHITLTTTTQPWPHTNHPRRAAISSFGISGTNAHTIIEQPPPTTPTTTQPTTTPTTHLLSATTHQALKEQAERLRRHLTEHPRLSLADTAHTLATARARLKYRAAVVSEDHTGLLQGLAEIASGQGGVRGTACDAGKVALVFPGQGAQWVGMAQELIESSPVFAERMRECADALAPHVDWSLPDVLGDAEALAAVDVVQPALFAVMVSLTALWRSHGVEPAAVLGHSQGEIAAACVSGALSLEDAAKVVALRSKVILGLAGHGSMAVVPLPVDEARELLHDSRLSVAAINGPSSVVVSGDSPAIDELIARRPDIRVWRVPVDYASHSAQVESIRDGVLDALAGIRPQKGQIPFFSTVTGAWADGTTLDPAYWYRNLRQTVLFEPAVRALGDQGFRTFIEASAHPVLTMPMEETCPDAVVIGSLRRDDGGMTRFLTSLAESFVRGVDVDPLPGFAGRSVELPTYAFQHRVYWLDTTQAVGTPSAVHDDPPESADMPVDQEVEESVDGESPAPSEYARRLAELPEKQGRDVVLDLVRRHTAEVLGFDSPDEVELTVPFRDMGVDSMAGVDLRNRLVAVTELRLPPTFVFSFPTPMAVAGRVWELLTGNPDTDSRRTTPVTTKTRTSERPVDDDPIVIVGMGCRLPGGVRSPEDLWNLLIDERDAITGLPDNRGWDLDNLYHPDPQHPGTTYTRHGGFLHNAADFDPAFFGISPREATAMDPQQRHLLETTWETLERAGIDPTTLHGTNTGVFIGATTHDYGPQLQHTPTTLTGYKLTGNTSAVASGRIAYTLGLHGPAITIDTACSSSLVALHLATQAIRNNECDLAITGGATIMSTPGIFLEFSRQQGLAPDGRCKPFSDTADGTAWSEGIGILLIEKLSTARQHNHHIHAIIRATAINQDGATNGLTAPNGHAQQQVINQALTNAKLTHHDIDAVEAHGTGTTLGDPIEAQAIIDTYAQPRQHPLHLGSLKSNIGHTQATAGIAGIIKMTLAINHKTLPKTLHINQPTPHAHWNPHITLTTTTQPWPHTNHPRRAAISSFGISGTNAHTIIEQPPPTTPTTTQPTTTPTTHLLSATTHQALKEQAVRLAAYLRERPDTDLHALAATLANHRTHFPHRATLTTTTTTDLLHALTALATDQHHQALTQGRVIPGKLAFLFTGQGPQHQHMGRQLHDHHPVFAQAWNEAAHHLGLPPIHQPPPLHQTRWAQPALFALQIALHRQLQHWGIHPDHLIGHSLGEITAAHLAGILTLPDAATLITTRARLMQTLPTTGAMITIHAPHHEVLPHLTGHEHHIAIAAINSPHHTVISGDHHTAHTIAKKFPKTTTLPTRQAFHSPHTNHLLHQLHTTTRTLTYHPPTTPIITTTETPTNPHQLQTPEHWTQHLRTTVHYHHAIQHAHKNNTTHYLEIGPDTTLTTLTKNILHHLNAHHHTTTNTLHPHHPENHTLTNALTTLHTHHNPTPNWQTIHPTTTPPPPDLPTYPFQHHHYWLDSAPQPVVDDQHFWELVRKGDSAELAGVLGIDADTPLSGLLPALANWARETINVTSGSANGEGVSERNGASAESSADNPVGSTPTVRDRFAAATPDDQVDVLFEVVRAHAAEVLGHAMAGTVEPLRDFIDIGFDSLSATDFRRRLESATGVDLPETLVFDFPTPTRLAEHLRDQLAAVRLDSPSTHS</sequence>
<dbReference type="PROSITE" id="PS50075">
    <property type="entry name" value="CARRIER"/>
    <property type="match status" value="3"/>
</dbReference>
<evidence type="ECO:0000256" key="3">
    <source>
        <dbReference type="ARBA" id="ARBA00022679"/>
    </source>
</evidence>
<dbReference type="InterPro" id="IPR018201">
    <property type="entry name" value="Ketoacyl_synth_AS"/>
</dbReference>
<dbReference type="InterPro" id="IPR009081">
    <property type="entry name" value="PP-bd_ACP"/>
</dbReference>
<organism evidence="15 16">
    <name type="scientific">Saccharothrix ecbatanensis</name>
    <dbReference type="NCBI Taxonomy" id="1105145"/>
    <lineage>
        <taxon>Bacteria</taxon>
        <taxon>Bacillati</taxon>
        <taxon>Actinomycetota</taxon>
        <taxon>Actinomycetes</taxon>
        <taxon>Pseudonocardiales</taxon>
        <taxon>Pseudonocardiaceae</taxon>
        <taxon>Saccharothrix</taxon>
    </lineage>
</organism>
<evidence type="ECO:0000313" key="16">
    <source>
        <dbReference type="Proteomes" id="UP000552097"/>
    </source>
</evidence>
<dbReference type="FunFam" id="3.40.47.10:FF:000019">
    <property type="entry name" value="Polyketide synthase type I"/>
    <property type="match status" value="2"/>
</dbReference>
<dbReference type="InterPro" id="IPR032821">
    <property type="entry name" value="PKS_assoc"/>
</dbReference>
<feature type="domain" description="Ketosynthase family 3 (KS3)" evidence="14">
    <location>
        <begin position="1002"/>
        <end position="1425"/>
    </location>
</feature>
<comment type="catalytic activity">
    <reaction evidence="7">
        <text>6 (S)-methylmalonyl-CoA + propanoyl-CoA + 6 NADPH + 12 H(+) = 6-deoxyerythronolide B + 6 CO2 + 6 NADP(+) + 7 CoA + H2O</text>
        <dbReference type="Rhea" id="RHEA:23068"/>
        <dbReference type="ChEBI" id="CHEBI:15377"/>
        <dbReference type="ChEBI" id="CHEBI:15378"/>
        <dbReference type="ChEBI" id="CHEBI:16089"/>
        <dbReference type="ChEBI" id="CHEBI:16526"/>
        <dbReference type="ChEBI" id="CHEBI:57287"/>
        <dbReference type="ChEBI" id="CHEBI:57327"/>
        <dbReference type="ChEBI" id="CHEBI:57392"/>
        <dbReference type="ChEBI" id="CHEBI:57783"/>
        <dbReference type="ChEBI" id="CHEBI:58349"/>
        <dbReference type="EC" id="2.3.1.94"/>
    </reaction>
</comment>
<keyword evidence="6" id="KW-0012">Acyltransferase</keyword>
<keyword evidence="3 15" id="KW-0808">Transferase</keyword>
<feature type="domain" description="Carrier" evidence="13">
    <location>
        <begin position="900"/>
        <end position="975"/>
    </location>
</feature>
<evidence type="ECO:0000256" key="4">
    <source>
        <dbReference type="ARBA" id="ARBA00022737"/>
    </source>
</evidence>
<comment type="function">
    <text evidence="8">Involved in the biosynthesis of antibiotic erythromycin via the biosynthesis of its aglycone precursor, 6-deoxyerythronolide B (6-dEB).</text>
</comment>